<dbReference type="GO" id="GO:0016757">
    <property type="term" value="F:glycosyltransferase activity"/>
    <property type="evidence" value="ECO:0007669"/>
    <property type="project" value="UniProtKB-KW"/>
</dbReference>
<dbReference type="Proteomes" id="UP000642809">
    <property type="component" value="Unassembled WGS sequence"/>
</dbReference>
<feature type="transmembrane region" description="Helical" evidence="4">
    <location>
        <begin position="329"/>
        <end position="349"/>
    </location>
</feature>
<keyword evidence="4" id="KW-1133">Transmembrane helix</keyword>
<protein>
    <submittedName>
        <fullName evidence="5">Glycosyl transferase</fullName>
    </submittedName>
</protein>
<evidence type="ECO:0000313" key="5">
    <source>
        <dbReference type="EMBL" id="GHB49751.1"/>
    </source>
</evidence>
<feature type="transmembrane region" description="Helical" evidence="4">
    <location>
        <begin position="12"/>
        <end position="38"/>
    </location>
</feature>
<proteinExistence type="inferred from homology"/>
<reference evidence="5" key="2">
    <citation type="submission" date="2020-09" db="EMBL/GenBank/DDBJ databases">
        <authorList>
            <person name="Sun Q."/>
            <person name="Kim S."/>
        </authorList>
    </citation>
    <scope>NUCLEOTIDE SEQUENCE</scope>
    <source>
        <strain evidence="5">KCTC 23224</strain>
    </source>
</reference>
<dbReference type="Gene3D" id="3.90.550.10">
    <property type="entry name" value="Spore Coat Polysaccharide Biosynthesis Protein SpsA, Chain A"/>
    <property type="match status" value="1"/>
</dbReference>
<gene>
    <name evidence="5" type="ORF">GCM10008106_33180</name>
</gene>
<evidence type="ECO:0000256" key="4">
    <source>
        <dbReference type="SAM" id="Phobius"/>
    </source>
</evidence>
<reference evidence="5" key="1">
    <citation type="journal article" date="2014" name="Int. J. Syst. Evol. Microbiol.">
        <title>Complete genome sequence of Corynebacterium casei LMG S-19264T (=DSM 44701T), isolated from a smear-ripened cheese.</title>
        <authorList>
            <consortium name="US DOE Joint Genome Institute (JGI-PGF)"/>
            <person name="Walter F."/>
            <person name="Albersmeier A."/>
            <person name="Kalinowski J."/>
            <person name="Ruckert C."/>
        </authorList>
    </citation>
    <scope>NUCLEOTIDE SEQUENCE</scope>
    <source>
        <strain evidence="5">KCTC 23224</strain>
    </source>
</reference>
<evidence type="ECO:0000313" key="6">
    <source>
        <dbReference type="Proteomes" id="UP000642809"/>
    </source>
</evidence>
<keyword evidence="3 5" id="KW-0808">Transferase</keyword>
<evidence type="ECO:0000256" key="2">
    <source>
        <dbReference type="ARBA" id="ARBA00022676"/>
    </source>
</evidence>
<dbReference type="EMBL" id="BMYF01000024">
    <property type="protein sequence ID" value="GHB49751.1"/>
    <property type="molecule type" value="Genomic_DNA"/>
</dbReference>
<evidence type="ECO:0000256" key="1">
    <source>
        <dbReference type="ARBA" id="ARBA00006739"/>
    </source>
</evidence>
<feature type="transmembrane region" description="Helical" evidence="4">
    <location>
        <begin position="304"/>
        <end position="323"/>
    </location>
</feature>
<dbReference type="CDD" id="cd06423">
    <property type="entry name" value="CESA_like"/>
    <property type="match status" value="1"/>
</dbReference>
<keyword evidence="2" id="KW-0328">Glycosyltransferase</keyword>
<dbReference type="Pfam" id="PF13641">
    <property type="entry name" value="Glyco_tranf_2_3"/>
    <property type="match status" value="1"/>
</dbReference>
<name>A0A8J3G6P1_9BACT</name>
<accession>A0A8J3G6P1</accession>
<evidence type="ECO:0000256" key="3">
    <source>
        <dbReference type="ARBA" id="ARBA00022679"/>
    </source>
</evidence>
<dbReference type="RefSeq" id="WP_189585366.1">
    <property type="nucleotide sequence ID" value="NZ_BMYF01000024.1"/>
</dbReference>
<comment type="similarity">
    <text evidence="1">Belongs to the glycosyltransferase 2 family.</text>
</comment>
<sequence>MAEFWYLLTWLIGYSLFIFLFIQVIYLLIFSIAGHFYVEKNRNSTDQYSSFVIYIPSYKEDAVILDTAKKALTIDYPKQKFHIVVIADSLKKETIAQLSEMPLEVVEVSFEKSTKAKALNKALDVNKKEFDYAIVFDADNVADSQYLHQMNQAFAKGYQVVQGKRTAKNKNNELAILDGISEGINNHIFRKGHRVLGLSSAIIGSAMGLEFNLYKKVLRQLTAVGGFDKEMELYLLKNKIVVGYAESAIVYDEKVQKVEVLENQRKRWLSAQLNYFKKHFFSGFTELFTKGNVDYFDKVFQMALLPRVVLIGVLPIVCLLSLFPGNGPSLPLSILLLSLGYIAIIISVPREFVNKQLFKAILKLPLSILRIFKLLFKLKGANKTFIHTPHGEINDDTEKK</sequence>
<keyword evidence="6" id="KW-1185">Reference proteome</keyword>
<dbReference type="SUPFAM" id="SSF53448">
    <property type="entry name" value="Nucleotide-diphospho-sugar transferases"/>
    <property type="match status" value="1"/>
</dbReference>
<comment type="caution">
    <text evidence="5">The sequence shown here is derived from an EMBL/GenBank/DDBJ whole genome shotgun (WGS) entry which is preliminary data.</text>
</comment>
<dbReference type="AlphaFoldDB" id="A0A8J3G6P1"/>
<organism evidence="5 6">
    <name type="scientific">Mongoliitalea lutea</name>
    <dbReference type="NCBI Taxonomy" id="849756"/>
    <lineage>
        <taxon>Bacteria</taxon>
        <taxon>Pseudomonadati</taxon>
        <taxon>Bacteroidota</taxon>
        <taxon>Cytophagia</taxon>
        <taxon>Cytophagales</taxon>
        <taxon>Cyclobacteriaceae</taxon>
        <taxon>Mongoliitalea</taxon>
    </lineage>
</organism>
<keyword evidence="4" id="KW-0812">Transmembrane</keyword>
<dbReference type="PANTHER" id="PTHR43630">
    <property type="entry name" value="POLY-BETA-1,6-N-ACETYL-D-GLUCOSAMINE SYNTHASE"/>
    <property type="match status" value="1"/>
</dbReference>
<dbReference type="InterPro" id="IPR029044">
    <property type="entry name" value="Nucleotide-diphossugar_trans"/>
</dbReference>
<dbReference type="PANTHER" id="PTHR43630:SF1">
    <property type="entry name" value="POLY-BETA-1,6-N-ACETYL-D-GLUCOSAMINE SYNTHASE"/>
    <property type="match status" value="1"/>
</dbReference>
<keyword evidence="4" id="KW-0472">Membrane</keyword>